<evidence type="ECO:0000313" key="1">
    <source>
        <dbReference type="EMBL" id="OGI47364.1"/>
    </source>
</evidence>
<dbReference type="EMBL" id="MFSY01000021">
    <property type="protein sequence ID" value="OGI47364.1"/>
    <property type="molecule type" value="Genomic_DNA"/>
</dbReference>
<dbReference type="InterPro" id="IPR021834">
    <property type="entry name" value="DUF3426"/>
</dbReference>
<dbReference type="Proteomes" id="UP000179360">
    <property type="component" value="Unassembled WGS sequence"/>
</dbReference>
<protein>
    <recommendedName>
        <fullName evidence="3">DUF3426 domain-containing protein</fullName>
    </recommendedName>
</protein>
<proteinExistence type="predicted"/>
<evidence type="ECO:0000313" key="2">
    <source>
        <dbReference type="Proteomes" id="UP000179360"/>
    </source>
</evidence>
<sequence length="151" mass="16785">MGCLLLLGLLAGQFTYYYRDELALNPTLHPLVAEFCRRLECEIRPPRDVRLIELTQTTIAPHPKYENALRIRATLVNRAPRGQPYPLMEVSLTDSAGQVVARRAFAPREYLGPARAASNSLLSPNVLVNTLLDVTTPNDSATGYEIRLLAP</sequence>
<reference evidence="1 2" key="1">
    <citation type="journal article" date="2016" name="Nat. Commun.">
        <title>Thousands of microbial genomes shed light on interconnected biogeochemical processes in an aquifer system.</title>
        <authorList>
            <person name="Anantharaman K."/>
            <person name="Brown C.T."/>
            <person name="Hug L.A."/>
            <person name="Sharon I."/>
            <person name="Castelle C.J."/>
            <person name="Probst A.J."/>
            <person name="Thomas B.C."/>
            <person name="Singh A."/>
            <person name="Wilkins M.J."/>
            <person name="Karaoz U."/>
            <person name="Brodie E.L."/>
            <person name="Williams K.H."/>
            <person name="Hubbard S.S."/>
            <person name="Banfield J.F."/>
        </authorList>
    </citation>
    <scope>NUCLEOTIDE SEQUENCE [LARGE SCALE GENOMIC DNA]</scope>
</reference>
<name>A0A1F6TQF5_9PROT</name>
<evidence type="ECO:0008006" key="3">
    <source>
        <dbReference type="Google" id="ProtNLM"/>
    </source>
</evidence>
<organism evidence="1 2">
    <name type="scientific">Candidatus Muproteobacteria bacterium RIFCSPHIGHO2_01_FULL_65_16</name>
    <dbReference type="NCBI Taxonomy" id="1817764"/>
    <lineage>
        <taxon>Bacteria</taxon>
        <taxon>Pseudomonadati</taxon>
        <taxon>Pseudomonadota</taxon>
        <taxon>Candidatus Muproteobacteria</taxon>
    </lineage>
</organism>
<comment type="caution">
    <text evidence="1">The sequence shown here is derived from an EMBL/GenBank/DDBJ whole genome shotgun (WGS) entry which is preliminary data.</text>
</comment>
<dbReference type="AlphaFoldDB" id="A0A1F6TQF5"/>
<accession>A0A1F6TQF5</accession>
<gene>
    <name evidence="1" type="ORF">A2637_04670</name>
</gene>
<dbReference type="Pfam" id="PF11906">
    <property type="entry name" value="DUF3426"/>
    <property type="match status" value="1"/>
</dbReference>
<dbReference type="STRING" id="1817764.A2637_04670"/>